<dbReference type="SUPFAM" id="SSF53448">
    <property type="entry name" value="Nucleotide-diphospho-sugar transferases"/>
    <property type="match status" value="1"/>
</dbReference>
<keyword evidence="3" id="KW-1185">Reference proteome</keyword>
<dbReference type="PANTHER" id="PTHR47183">
    <property type="entry name" value="GLUCOSE-1-PHOSPHATE CYTIDYLYLTRANSFERASE-RELATED"/>
    <property type="match status" value="1"/>
</dbReference>
<gene>
    <name evidence="2" type="ORF">BC351_31720</name>
</gene>
<keyword evidence="2" id="KW-0808">Transferase</keyword>
<dbReference type="InterPro" id="IPR005835">
    <property type="entry name" value="NTP_transferase_dom"/>
</dbReference>
<dbReference type="STRING" id="1469647.BC351_31720"/>
<dbReference type="InterPro" id="IPR046981">
    <property type="entry name" value="G1P_cyt_trans"/>
</dbReference>
<dbReference type="NCBIfam" id="TIGR02623">
    <property type="entry name" value="G1P_cyt_trans"/>
    <property type="match status" value="1"/>
</dbReference>
<evidence type="ECO:0000259" key="1">
    <source>
        <dbReference type="Pfam" id="PF00483"/>
    </source>
</evidence>
<dbReference type="PANTHER" id="PTHR47183:SF1">
    <property type="entry name" value="GLUCOSE-1-PHOSPHATE CYTIDYLYLTRANSFERASE"/>
    <property type="match status" value="1"/>
</dbReference>
<dbReference type="InterPro" id="IPR029044">
    <property type="entry name" value="Nucleotide-diphossugar_trans"/>
</dbReference>
<accession>A0A1V4HGE8</accession>
<name>A0A1V4HGE8_9BACL</name>
<reference evidence="3" key="1">
    <citation type="submission" date="2016-07" db="EMBL/GenBank/DDBJ databases">
        <authorList>
            <person name="Florea S."/>
            <person name="Webb J.S."/>
            <person name="Jaromczyk J."/>
            <person name="Schardl C.L."/>
        </authorList>
    </citation>
    <scope>NUCLEOTIDE SEQUENCE [LARGE SCALE GENOMIC DNA]</scope>
    <source>
        <strain evidence="3">CY1</strain>
    </source>
</reference>
<dbReference type="Gene3D" id="3.90.550.10">
    <property type="entry name" value="Spore Coat Polysaccharide Biosynthesis Protein SpsA, Chain A"/>
    <property type="match status" value="1"/>
</dbReference>
<dbReference type="EMBL" id="MBTG01000022">
    <property type="protein sequence ID" value="OPH54549.1"/>
    <property type="molecule type" value="Genomic_DNA"/>
</dbReference>
<dbReference type="GO" id="GO:0047343">
    <property type="term" value="F:glucose-1-phosphate cytidylyltransferase activity"/>
    <property type="evidence" value="ECO:0007669"/>
    <property type="project" value="InterPro"/>
</dbReference>
<evidence type="ECO:0000313" key="2">
    <source>
        <dbReference type="EMBL" id="OPH54549.1"/>
    </source>
</evidence>
<dbReference type="AlphaFoldDB" id="A0A1V4HGE8"/>
<dbReference type="GO" id="GO:0009243">
    <property type="term" value="P:O antigen biosynthetic process"/>
    <property type="evidence" value="ECO:0007669"/>
    <property type="project" value="InterPro"/>
</dbReference>
<dbReference type="RefSeq" id="WP_079415103.1">
    <property type="nucleotide sequence ID" value="NZ_MBTG01000022.1"/>
</dbReference>
<dbReference type="Pfam" id="PF00483">
    <property type="entry name" value="NTP_transferase"/>
    <property type="match status" value="1"/>
</dbReference>
<feature type="domain" description="Nucleotidyl transferase" evidence="1">
    <location>
        <begin position="2"/>
        <end position="232"/>
    </location>
</feature>
<comment type="caution">
    <text evidence="2">The sequence shown here is derived from an EMBL/GenBank/DDBJ whole genome shotgun (WGS) entry which is preliminary data.</text>
</comment>
<evidence type="ECO:0000313" key="3">
    <source>
        <dbReference type="Proteomes" id="UP000190626"/>
    </source>
</evidence>
<dbReference type="Proteomes" id="UP000190626">
    <property type="component" value="Unassembled WGS sequence"/>
</dbReference>
<dbReference type="CDD" id="cd02524">
    <property type="entry name" value="G1P_cytidylyltransferase"/>
    <property type="match status" value="1"/>
</dbReference>
<proteinExistence type="predicted"/>
<sequence>MKVVLLAGGLGTRISEESHLKPKPMIEIGGKPILWHIMKIYSSFGFNDFVICLGYKGYVIKEFFSDYYLHMSDITFDFSNNNSMTIHNNNVEPWRVTLVDTGLETQTGGRIKKIEKYVQNERFFLTYGDGVSDININVLLENHVKAGKIATMTAVKPAGRFGLLEINEDNTVDSFQEKAVENSAWINGGFMVLEPQVFEYISENDNEFFEKEPLKNLADHGQLHAYKHHGFWQCMDTQRDKFALEDLWKEEHPPWKVWI</sequence>
<organism evidence="2 3">
    <name type="scientific">Paenibacillus ferrarius</name>
    <dbReference type="NCBI Taxonomy" id="1469647"/>
    <lineage>
        <taxon>Bacteria</taxon>
        <taxon>Bacillati</taxon>
        <taxon>Bacillota</taxon>
        <taxon>Bacilli</taxon>
        <taxon>Bacillales</taxon>
        <taxon>Paenibacillaceae</taxon>
        <taxon>Paenibacillus</taxon>
    </lineage>
</organism>
<protein>
    <submittedName>
        <fullName evidence="2">Glucose-1-phosphate cytidylyltransferase</fullName>
    </submittedName>
</protein>
<dbReference type="OrthoDB" id="9801899at2"/>
<keyword evidence="2" id="KW-0548">Nucleotidyltransferase</keyword>
<dbReference type="InterPro" id="IPR013446">
    <property type="entry name" value="G1P_cyt_trans-like"/>
</dbReference>